<dbReference type="SMART" id="SM00225">
    <property type="entry name" value="BTB"/>
    <property type="match status" value="1"/>
</dbReference>
<evidence type="ECO:0000259" key="6">
    <source>
        <dbReference type="PROSITE" id="PS50097"/>
    </source>
</evidence>
<comment type="caution">
    <text evidence="7">The sequence shown here is derived from an EMBL/GenBank/DDBJ whole genome shotgun (WGS) entry which is preliminary data.</text>
</comment>
<dbReference type="Pfam" id="PF00651">
    <property type="entry name" value="BTB"/>
    <property type="match status" value="1"/>
</dbReference>
<dbReference type="PANTHER" id="PTHR24410:SF16">
    <property type="entry name" value="GALECTIN-3-BINDING PROTEIN"/>
    <property type="match status" value="1"/>
</dbReference>
<keyword evidence="2" id="KW-0964">Secreted</keyword>
<feature type="signal peptide" evidence="5">
    <location>
        <begin position="1"/>
        <end position="17"/>
    </location>
</feature>
<dbReference type="GO" id="GO:0005576">
    <property type="term" value="C:extracellular region"/>
    <property type="evidence" value="ECO:0007669"/>
    <property type="project" value="UniProtKB-SubCell"/>
</dbReference>
<feature type="non-terminal residue" evidence="7">
    <location>
        <position position="1"/>
    </location>
</feature>
<accession>A0AAE0UWI9</accession>
<evidence type="ECO:0000256" key="5">
    <source>
        <dbReference type="SAM" id="SignalP"/>
    </source>
</evidence>
<dbReference type="PROSITE" id="PS50097">
    <property type="entry name" value="BTB"/>
    <property type="match status" value="1"/>
</dbReference>
<dbReference type="EMBL" id="JAUCMX010000016">
    <property type="protein sequence ID" value="KAK3520414.1"/>
    <property type="molecule type" value="Genomic_DNA"/>
</dbReference>
<feature type="chain" id="PRO_5042230154" description="BTB domain-containing protein" evidence="5">
    <location>
        <begin position="18"/>
        <end position="196"/>
    </location>
</feature>
<keyword evidence="8" id="KW-1185">Reference proteome</keyword>
<dbReference type="InterPro" id="IPR000210">
    <property type="entry name" value="BTB/POZ_dom"/>
</dbReference>
<comment type="subcellular location">
    <subcellularLocation>
        <location evidence="1">Secreted</location>
        <location evidence="1">Extracellular space</location>
    </subcellularLocation>
</comment>
<dbReference type="InterPro" id="IPR011333">
    <property type="entry name" value="SKP1/BTB/POZ_sf"/>
</dbReference>
<evidence type="ECO:0000313" key="7">
    <source>
        <dbReference type="EMBL" id="KAK3520414.1"/>
    </source>
</evidence>
<proteinExistence type="predicted"/>
<feature type="domain" description="BTB" evidence="6">
    <location>
        <begin position="53"/>
        <end position="122"/>
    </location>
</feature>
<organism evidence="7 8">
    <name type="scientific">Hemibagrus guttatus</name>
    <dbReference type="NCBI Taxonomy" id="175788"/>
    <lineage>
        <taxon>Eukaryota</taxon>
        <taxon>Metazoa</taxon>
        <taxon>Chordata</taxon>
        <taxon>Craniata</taxon>
        <taxon>Vertebrata</taxon>
        <taxon>Euteleostomi</taxon>
        <taxon>Actinopterygii</taxon>
        <taxon>Neopterygii</taxon>
        <taxon>Teleostei</taxon>
        <taxon>Ostariophysi</taxon>
        <taxon>Siluriformes</taxon>
        <taxon>Bagridae</taxon>
        <taxon>Hemibagrus</taxon>
    </lineage>
</organism>
<keyword evidence="3 5" id="KW-0732">Signal</keyword>
<protein>
    <recommendedName>
        <fullName evidence="6">BTB domain-containing protein</fullName>
    </recommendedName>
</protein>
<evidence type="ECO:0000256" key="4">
    <source>
        <dbReference type="ARBA" id="ARBA00023180"/>
    </source>
</evidence>
<dbReference type="AlphaFoldDB" id="A0AAE0UWI9"/>
<keyword evidence="4" id="KW-0325">Glycoprotein</keyword>
<evidence type="ECO:0000256" key="3">
    <source>
        <dbReference type="ARBA" id="ARBA00022729"/>
    </source>
</evidence>
<evidence type="ECO:0000256" key="2">
    <source>
        <dbReference type="ARBA" id="ARBA00022525"/>
    </source>
</evidence>
<dbReference type="PANTHER" id="PTHR24410">
    <property type="entry name" value="HL07962P-RELATED"/>
    <property type="match status" value="1"/>
</dbReference>
<dbReference type="InterPro" id="IPR051481">
    <property type="entry name" value="BTB-POZ/Galectin-3-binding"/>
</dbReference>
<reference evidence="7" key="1">
    <citation type="submission" date="2023-06" db="EMBL/GenBank/DDBJ databases">
        <title>Male Hemibagrus guttatus genome.</title>
        <authorList>
            <person name="Bian C."/>
        </authorList>
    </citation>
    <scope>NUCLEOTIDE SEQUENCE</scope>
    <source>
        <strain evidence="7">Male_cb2023</strain>
        <tissue evidence="7">Muscle</tissue>
    </source>
</reference>
<evidence type="ECO:0000256" key="1">
    <source>
        <dbReference type="ARBA" id="ARBA00004239"/>
    </source>
</evidence>
<evidence type="ECO:0000313" key="8">
    <source>
        <dbReference type="Proteomes" id="UP001274896"/>
    </source>
</evidence>
<dbReference type="Gene3D" id="3.30.710.10">
    <property type="entry name" value="Potassium Channel Kv1.1, Chain A"/>
    <property type="match status" value="1"/>
</dbReference>
<sequence length="196" mass="22787">LFFVIWTLLTLHVFAQGRNLLGKEMDSNYKFQLDHSLGLSGELGRIFDSGDNCDFSVVVRDPREDQAEQKTVCVHRLILSLYPQFNISDSNKDHTVEISQNCHPHISSFLRYLYTRKIDITLSSAQCLHQLSYIYQLQQLLEEIGRIFTLLLPQDSTFRTQVSLYEYGVRTKDMLLQENVLQYLSWNFESLVDSPA</sequence>
<dbReference type="Proteomes" id="UP001274896">
    <property type="component" value="Unassembled WGS sequence"/>
</dbReference>
<name>A0AAE0UWI9_9TELE</name>
<gene>
    <name evidence="7" type="ORF">QTP70_024169</name>
</gene>
<dbReference type="SUPFAM" id="SSF54695">
    <property type="entry name" value="POZ domain"/>
    <property type="match status" value="1"/>
</dbReference>